<dbReference type="EMBL" id="GGFM01011032">
    <property type="protein sequence ID" value="MBW31783.1"/>
    <property type="molecule type" value="Transcribed_RNA"/>
</dbReference>
<evidence type="ECO:0000313" key="1">
    <source>
        <dbReference type="EMBL" id="MBW31783.1"/>
    </source>
</evidence>
<sequence>MILLGCFVTCRMLCYAVSCGILAFVLLLLNVAATMMRFVAVYVVQGLLSVRTGRTRGGGRVGPVQRQRDPLGFPLRTLRHLAAIRALLPCNWATNFRTGFRRPVSDSFFSLRRGPGLLSRELRSCLRRRNTLAR</sequence>
<accession>A0A2M3ZTF5</accession>
<name>A0A2M3ZTF5_9DIPT</name>
<proteinExistence type="predicted"/>
<organism evidence="1">
    <name type="scientific">Anopheles braziliensis</name>
    <dbReference type="NCBI Taxonomy" id="58242"/>
    <lineage>
        <taxon>Eukaryota</taxon>
        <taxon>Metazoa</taxon>
        <taxon>Ecdysozoa</taxon>
        <taxon>Arthropoda</taxon>
        <taxon>Hexapoda</taxon>
        <taxon>Insecta</taxon>
        <taxon>Pterygota</taxon>
        <taxon>Neoptera</taxon>
        <taxon>Endopterygota</taxon>
        <taxon>Diptera</taxon>
        <taxon>Nematocera</taxon>
        <taxon>Culicoidea</taxon>
        <taxon>Culicidae</taxon>
        <taxon>Anophelinae</taxon>
        <taxon>Anopheles</taxon>
    </lineage>
</organism>
<protein>
    <submittedName>
        <fullName evidence="1">Putative secreted peptide</fullName>
    </submittedName>
</protein>
<dbReference type="AlphaFoldDB" id="A0A2M3ZTF5"/>
<reference evidence="1" key="1">
    <citation type="submission" date="2018-01" db="EMBL/GenBank/DDBJ databases">
        <title>An insight into the sialome of Amazonian anophelines.</title>
        <authorList>
            <person name="Ribeiro J.M."/>
            <person name="Scarpassa V."/>
            <person name="Calvo E."/>
        </authorList>
    </citation>
    <scope>NUCLEOTIDE SEQUENCE</scope>
    <source>
        <tissue evidence="1">Salivary glands</tissue>
    </source>
</reference>